<gene>
    <name evidence="1" type="ORF">pEaSNUABM47_00050</name>
</gene>
<dbReference type="EMBL" id="MT939487">
    <property type="protein sequence ID" value="QOI71534.1"/>
    <property type="molecule type" value="Genomic_DNA"/>
</dbReference>
<organism evidence="1 2">
    <name type="scientific">Erwinia phage pEa_SNUABM_47</name>
    <dbReference type="NCBI Taxonomy" id="2768774"/>
    <lineage>
        <taxon>Viruses</taxon>
        <taxon>Duplodnaviria</taxon>
        <taxon>Heunggongvirae</taxon>
        <taxon>Uroviricota</taxon>
        <taxon>Caudoviricetes</taxon>
        <taxon>Eneladusvirus</taxon>
        <taxon>Eneladusvirus BF</taxon>
    </lineage>
</organism>
<reference evidence="1 2" key="1">
    <citation type="submission" date="2020-08" db="EMBL/GenBank/DDBJ databases">
        <title>Complete genome sequence of Erwinia phage pEa_SNUABM_47.</title>
        <authorList>
            <person name="Kim S.G."/>
            <person name="Lee S.B."/>
            <person name="Park S.C."/>
        </authorList>
    </citation>
    <scope>NUCLEOTIDE SEQUENCE [LARGE SCALE GENOMIC DNA]</scope>
</reference>
<sequence>MTTGTSTKEVLLDKEFRISMKMFDFMKKINLIFMNDYKNELETSHSINVGDDTSYTLKMIKDKAFYITRTRSEFYSQILLHVEYESYYTGRNYFGAGRTYLHFSPLLNSDCIVQDSAYILKYPYDFDEAAHFQAMTQNHITIEENYMYASELMKAVHSDSFIWAEIVTSEIEEDEYEYFEKLIKYFRDSIC</sequence>
<protein>
    <submittedName>
        <fullName evidence="1">Uncharacterized protein</fullName>
    </submittedName>
</protein>
<accession>A0A7L8ZM27</accession>
<dbReference type="Proteomes" id="UP000594024">
    <property type="component" value="Segment"/>
</dbReference>
<proteinExistence type="predicted"/>
<evidence type="ECO:0000313" key="2">
    <source>
        <dbReference type="Proteomes" id="UP000594024"/>
    </source>
</evidence>
<evidence type="ECO:0000313" key="1">
    <source>
        <dbReference type="EMBL" id="QOI71534.1"/>
    </source>
</evidence>
<name>A0A7L8ZM27_9CAUD</name>